<reference evidence="2" key="1">
    <citation type="submission" date="2016-05" db="EMBL/GenBank/DDBJ databases">
        <authorList>
            <person name="Naeem Raeece"/>
        </authorList>
    </citation>
    <scope>NUCLEOTIDE SEQUENCE [LARGE SCALE GENOMIC DNA]</scope>
</reference>
<dbReference type="Proteomes" id="UP000078560">
    <property type="component" value="Unassembled WGS sequence"/>
</dbReference>
<evidence type="ECO:0000313" key="2">
    <source>
        <dbReference type="Proteomes" id="UP000078560"/>
    </source>
</evidence>
<accession>A0A1A8WHX2</accession>
<evidence type="ECO:0000313" key="1">
    <source>
        <dbReference type="EMBL" id="SBS92524.1"/>
    </source>
</evidence>
<name>A0A1A8WHX2_PLAOA</name>
<dbReference type="AlphaFoldDB" id="A0A1A8WHX2"/>
<gene>
    <name evidence="1" type="ORF">POVCU2_0074630</name>
</gene>
<protein>
    <submittedName>
        <fullName evidence="1">Uncharacterized protein</fullName>
    </submittedName>
</protein>
<dbReference type="EMBL" id="FLQU01001306">
    <property type="protein sequence ID" value="SBS92524.1"/>
    <property type="molecule type" value="Genomic_DNA"/>
</dbReference>
<sequence length="234" mass="27381">IKCKKSKKQIYSSFVSVYNNDSIFSPLNRKHIIGVSRNDDGKKRYLKYSNNNSISKDKGLGNLSWQIVGWKKIHNRKKKTYMQNEKYNDDKDFTNNFNDNNSNSTLSEINQNANGEYKLDSVNYNNVDITNEDKEVIASKFANQKNEFIQKVKLPIIGTQLKPSGGFAKEILSIIRESNDYINMVNEEIIQEKLDKKVRGDDLSFFDTDDTLEKHEIKYLELFFEIFYLKQIQK</sequence>
<feature type="non-terminal residue" evidence="1">
    <location>
        <position position="1"/>
    </location>
</feature>
<organism evidence="1 2">
    <name type="scientific">Plasmodium ovale curtisi</name>
    <dbReference type="NCBI Taxonomy" id="864141"/>
    <lineage>
        <taxon>Eukaryota</taxon>
        <taxon>Sar</taxon>
        <taxon>Alveolata</taxon>
        <taxon>Apicomplexa</taxon>
        <taxon>Aconoidasida</taxon>
        <taxon>Haemosporida</taxon>
        <taxon>Plasmodiidae</taxon>
        <taxon>Plasmodium</taxon>
        <taxon>Plasmodium (Plasmodium)</taxon>
    </lineage>
</organism>
<proteinExistence type="predicted"/>